<proteinExistence type="predicted"/>
<sequence length="242" mass="26208">MRVSLLFLPLRALVSTFSSFPPESTPQSCIDSVPFPILDTVSPATLVQRSSRRPRRCLAKRPVIAFLALHGLSFPRRLPAHNDTPGPQTPLRSHVHSPPPPSAFIPPSAFLALSVESVSRAPSRFFAEQCSGIGRSRCRLVPILYDAGVLSQLGSARLKGKDWVDTAALSTELCREGKEFGKQVLRTASSGRLSQMSGASASCHLSSASVKLILAQAYASDDDDETRTNYRLSNIATPRIRG</sequence>
<protein>
    <submittedName>
        <fullName evidence="3">Uncharacterized protein</fullName>
    </submittedName>
</protein>
<evidence type="ECO:0000256" key="2">
    <source>
        <dbReference type="SAM" id="SignalP"/>
    </source>
</evidence>
<gene>
    <name evidence="3" type="ORF">FA13DRAFT_1413942</name>
</gene>
<accession>A0A4Y7SP93</accession>
<feature type="signal peptide" evidence="2">
    <location>
        <begin position="1"/>
        <end position="16"/>
    </location>
</feature>
<keyword evidence="2" id="KW-0732">Signal</keyword>
<dbReference type="EMBL" id="QPFP01000078">
    <property type="protein sequence ID" value="TEB23434.1"/>
    <property type="molecule type" value="Genomic_DNA"/>
</dbReference>
<dbReference type="AlphaFoldDB" id="A0A4Y7SP93"/>
<evidence type="ECO:0000313" key="4">
    <source>
        <dbReference type="Proteomes" id="UP000298030"/>
    </source>
</evidence>
<feature type="chain" id="PRO_5021459156" evidence="2">
    <location>
        <begin position="17"/>
        <end position="242"/>
    </location>
</feature>
<reference evidence="3 4" key="1">
    <citation type="journal article" date="2019" name="Nat. Ecol. Evol.">
        <title>Megaphylogeny resolves global patterns of mushroom evolution.</title>
        <authorList>
            <person name="Varga T."/>
            <person name="Krizsan K."/>
            <person name="Foldi C."/>
            <person name="Dima B."/>
            <person name="Sanchez-Garcia M."/>
            <person name="Sanchez-Ramirez S."/>
            <person name="Szollosi G.J."/>
            <person name="Szarkandi J.G."/>
            <person name="Papp V."/>
            <person name="Albert L."/>
            <person name="Andreopoulos W."/>
            <person name="Angelini C."/>
            <person name="Antonin V."/>
            <person name="Barry K.W."/>
            <person name="Bougher N.L."/>
            <person name="Buchanan P."/>
            <person name="Buyck B."/>
            <person name="Bense V."/>
            <person name="Catcheside P."/>
            <person name="Chovatia M."/>
            <person name="Cooper J."/>
            <person name="Damon W."/>
            <person name="Desjardin D."/>
            <person name="Finy P."/>
            <person name="Geml J."/>
            <person name="Haridas S."/>
            <person name="Hughes K."/>
            <person name="Justo A."/>
            <person name="Karasinski D."/>
            <person name="Kautmanova I."/>
            <person name="Kiss B."/>
            <person name="Kocsube S."/>
            <person name="Kotiranta H."/>
            <person name="LaButti K.M."/>
            <person name="Lechner B.E."/>
            <person name="Liimatainen K."/>
            <person name="Lipzen A."/>
            <person name="Lukacs Z."/>
            <person name="Mihaltcheva S."/>
            <person name="Morgado L.N."/>
            <person name="Niskanen T."/>
            <person name="Noordeloos M.E."/>
            <person name="Ohm R.A."/>
            <person name="Ortiz-Santana B."/>
            <person name="Ovrebo C."/>
            <person name="Racz N."/>
            <person name="Riley R."/>
            <person name="Savchenko A."/>
            <person name="Shiryaev A."/>
            <person name="Soop K."/>
            <person name="Spirin V."/>
            <person name="Szebenyi C."/>
            <person name="Tomsovsky M."/>
            <person name="Tulloss R.E."/>
            <person name="Uehling J."/>
            <person name="Grigoriev I.V."/>
            <person name="Vagvolgyi C."/>
            <person name="Papp T."/>
            <person name="Martin F.M."/>
            <person name="Miettinen O."/>
            <person name="Hibbett D.S."/>
            <person name="Nagy L.G."/>
        </authorList>
    </citation>
    <scope>NUCLEOTIDE SEQUENCE [LARGE SCALE GENOMIC DNA]</scope>
    <source>
        <strain evidence="3 4">FP101781</strain>
    </source>
</reference>
<evidence type="ECO:0000256" key="1">
    <source>
        <dbReference type="SAM" id="MobiDB-lite"/>
    </source>
</evidence>
<feature type="region of interest" description="Disordered" evidence="1">
    <location>
        <begin position="78"/>
        <end position="98"/>
    </location>
</feature>
<organism evidence="3 4">
    <name type="scientific">Coprinellus micaceus</name>
    <name type="common">Glistening ink-cap mushroom</name>
    <name type="synonym">Coprinus micaceus</name>
    <dbReference type="NCBI Taxonomy" id="71717"/>
    <lineage>
        <taxon>Eukaryota</taxon>
        <taxon>Fungi</taxon>
        <taxon>Dikarya</taxon>
        <taxon>Basidiomycota</taxon>
        <taxon>Agaricomycotina</taxon>
        <taxon>Agaricomycetes</taxon>
        <taxon>Agaricomycetidae</taxon>
        <taxon>Agaricales</taxon>
        <taxon>Agaricineae</taxon>
        <taxon>Psathyrellaceae</taxon>
        <taxon>Coprinellus</taxon>
    </lineage>
</organism>
<evidence type="ECO:0000313" key="3">
    <source>
        <dbReference type="EMBL" id="TEB23434.1"/>
    </source>
</evidence>
<name>A0A4Y7SP93_COPMI</name>
<dbReference type="Proteomes" id="UP000298030">
    <property type="component" value="Unassembled WGS sequence"/>
</dbReference>
<comment type="caution">
    <text evidence="3">The sequence shown here is derived from an EMBL/GenBank/DDBJ whole genome shotgun (WGS) entry which is preliminary data.</text>
</comment>
<keyword evidence="4" id="KW-1185">Reference proteome</keyword>